<keyword evidence="2" id="KW-1185">Reference proteome</keyword>
<proteinExistence type="predicted"/>
<evidence type="ECO:0000313" key="2">
    <source>
        <dbReference type="Proteomes" id="UP000035740"/>
    </source>
</evidence>
<dbReference type="EMBL" id="KQ090142">
    <property type="protein sequence ID" value="KMT06106.1"/>
    <property type="molecule type" value="Genomic_DNA"/>
</dbReference>
<dbReference type="AlphaFoldDB" id="A0A0J8ESH6"/>
<protein>
    <submittedName>
        <fullName evidence="1">Uncharacterized protein</fullName>
    </submittedName>
</protein>
<dbReference type="Gramene" id="KMT06106">
    <property type="protein sequence ID" value="KMT06106"/>
    <property type="gene ID" value="BVRB_7g163330"/>
</dbReference>
<sequence>MFFGLYHLQYCFVCKLEVSSSSPRKFLVFIKLDLVLDLLKS</sequence>
<dbReference type="Proteomes" id="UP000035740">
    <property type="component" value="Chromosome 7"/>
</dbReference>
<gene>
    <name evidence="1" type="ORF">BVRB_7g163330</name>
</gene>
<evidence type="ECO:0000313" key="1">
    <source>
        <dbReference type="EMBL" id="KMT06106.1"/>
    </source>
</evidence>
<accession>A0A0J8ESH6</accession>
<reference evidence="1 2" key="1">
    <citation type="journal article" date="2014" name="Nature">
        <title>The genome of the recently domesticated crop plant sugar beet (Beta vulgaris).</title>
        <authorList>
            <person name="Dohm J.C."/>
            <person name="Minoche A.E."/>
            <person name="Holtgrawe D."/>
            <person name="Capella-Gutierrez S."/>
            <person name="Zakrzewski F."/>
            <person name="Tafer H."/>
            <person name="Rupp O."/>
            <person name="Sorensen T.R."/>
            <person name="Stracke R."/>
            <person name="Reinhardt R."/>
            <person name="Goesmann A."/>
            <person name="Kraft T."/>
            <person name="Schulz B."/>
            <person name="Stadler P.F."/>
            <person name="Schmidt T."/>
            <person name="Gabaldon T."/>
            <person name="Lehrach H."/>
            <person name="Weisshaar B."/>
            <person name="Himmelbauer H."/>
        </authorList>
    </citation>
    <scope>NUCLEOTIDE SEQUENCE [LARGE SCALE GENOMIC DNA]</scope>
    <source>
        <tissue evidence="1">Taproot</tissue>
    </source>
</reference>
<name>A0A0J8ESH6_BETVV</name>
<organism evidence="1 2">
    <name type="scientific">Beta vulgaris subsp. vulgaris</name>
    <name type="common">Beet</name>
    <dbReference type="NCBI Taxonomy" id="3555"/>
    <lineage>
        <taxon>Eukaryota</taxon>
        <taxon>Viridiplantae</taxon>
        <taxon>Streptophyta</taxon>
        <taxon>Embryophyta</taxon>
        <taxon>Tracheophyta</taxon>
        <taxon>Spermatophyta</taxon>
        <taxon>Magnoliopsida</taxon>
        <taxon>eudicotyledons</taxon>
        <taxon>Gunneridae</taxon>
        <taxon>Pentapetalae</taxon>
        <taxon>Caryophyllales</taxon>
        <taxon>Chenopodiaceae</taxon>
        <taxon>Betoideae</taxon>
        <taxon>Beta</taxon>
    </lineage>
</organism>